<accession>A0A059EC79</accession>
<proteinExistence type="predicted"/>
<dbReference type="EMBL" id="AWFH01000001">
    <property type="protein sequence ID" value="KCZ65210.1"/>
    <property type="molecule type" value="Genomic_DNA"/>
</dbReference>
<dbReference type="Proteomes" id="UP000024547">
    <property type="component" value="Unassembled WGS sequence"/>
</dbReference>
<comment type="caution">
    <text evidence="1">The sequence shown here is derived from an EMBL/GenBank/DDBJ whole genome shotgun (WGS) entry which is preliminary data.</text>
</comment>
<reference evidence="1 2" key="1">
    <citation type="journal article" date="2014" name="Antonie Van Leeuwenhoek">
        <title>Hyphomonas beringensis sp. nov. and Hyphomonas chukchiensis sp. nov., isolated from surface seawater of the Bering Sea and Chukchi Sea.</title>
        <authorList>
            <person name="Li C."/>
            <person name="Lai Q."/>
            <person name="Li G."/>
            <person name="Dong C."/>
            <person name="Wang J."/>
            <person name="Liao Y."/>
            <person name="Shao Z."/>
        </authorList>
    </citation>
    <scope>NUCLEOTIDE SEQUENCE [LARGE SCALE GENOMIC DNA]</scope>
    <source>
        <strain evidence="1 2">22II1-22F38</strain>
    </source>
</reference>
<name>A0A059EC79_9PROT</name>
<dbReference type="PATRIC" id="fig|1280948.3.peg.425"/>
<evidence type="ECO:0000313" key="2">
    <source>
        <dbReference type="Proteomes" id="UP000024547"/>
    </source>
</evidence>
<evidence type="ECO:0000313" key="1">
    <source>
        <dbReference type="EMBL" id="KCZ65210.1"/>
    </source>
</evidence>
<organism evidence="1 2">
    <name type="scientific">Hyphomonas atlantica</name>
    <dbReference type="NCBI Taxonomy" id="1280948"/>
    <lineage>
        <taxon>Bacteria</taxon>
        <taxon>Pseudomonadati</taxon>
        <taxon>Pseudomonadota</taxon>
        <taxon>Alphaproteobacteria</taxon>
        <taxon>Hyphomonadales</taxon>
        <taxon>Hyphomonadaceae</taxon>
        <taxon>Hyphomonas</taxon>
    </lineage>
</organism>
<protein>
    <submittedName>
        <fullName evidence="1">Uncharacterized protein</fullName>
    </submittedName>
</protein>
<keyword evidence="2" id="KW-1185">Reference proteome</keyword>
<gene>
    <name evidence="1" type="ORF">HY36_02160</name>
</gene>
<dbReference type="AlphaFoldDB" id="A0A059EC79"/>
<sequence length="73" mass="7753">MPSAHVASTHRLAANMALNVLRASVGGRASGWRWRVLSGAGPGEVLEEILCPNPYRKRRSGSLGDMANGQPGR</sequence>